<organism evidence="2 3">
    <name type="scientific">Brachybacterium aquaticum</name>
    <dbReference type="NCBI Taxonomy" id="1432564"/>
    <lineage>
        <taxon>Bacteria</taxon>
        <taxon>Bacillati</taxon>
        <taxon>Actinomycetota</taxon>
        <taxon>Actinomycetes</taxon>
        <taxon>Micrococcales</taxon>
        <taxon>Dermabacteraceae</taxon>
        <taxon>Brachybacterium</taxon>
    </lineage>
</organism>
<keyword evidence="3" id="KW-1185">Reference proteome</keyword>
<proteinExistence type="predicted"/>
<dbReference type="Proteomes" id="UP000588158">
    <property type="component" value="Unassembled WGS sequence"/>
</dbReference>
<feature type="compositionally biased region" description="Basic and acidic residues" evidence="1">
    <location>
        <begin position="1"/>
        <end position="11"/>
    </location>
</feature>
<name>A0A841ADP2_9MICO</name>
<reference evidence="2 3" key="1">
    <citation type="submission" date="2020-08" db="EMBL/GenBank/DDBJ databases">
        <title>Sequencing the genomes of 1000 actinobacteria strains.</title>
        <authorList>
            <person name="Klenk H.-P."/>
        </authorList>
    </citation>
    <scope>NUCLEOTIDE SEQUENCE [LARGE SCALE GENOMIC DNA]</scope>
    <source>
        <strain evidence="2 3">DSM 28796</strain>
    </source>
</reference>
<evidence type="ECO:0000313" key="3">
    <source>
        <dbReference type="Proteomes" id="UP000588158"/>
    </source>
</evidence>
<comment type="caution">
    <text evidence="2">The sequence shown here is derived from an EMBL/GenBank/DDBJ whole genome shotgun (WGS) entry which is preliminary data.</text>
</comment>
<sequence>MGLDRGLRDIGVEEPTIAPEVTASQDLRHPLDLAAPTDVSSAAPSAAPMISTEVSTAVLRRCTALATRARADLLTSTHHDASDELVALLATMEGWEPTALVDPDPTMTVLAAAALQDLAARLPEGASGDLAARAASVTAMLLEVMDRRPVVARA</sequence>
<gene>
    <name evidence="2" type="ORF">HNR70_001215</name>
</gene>
<feature type="region of interest" description="Disordered" evidence="1">
    <location>
        <begin position="1"/>
        <end position="23"/>
    </location>
</feature>
<dbReference type="RefSeq" id="WP_184324878.1">
    <property type="nucleotide sequence ID" value="NZ_JACHLZ010000001.1"/>
</dbReference>
<evidence type="ECO:0000313" key="2">
    <source>
        <dbReference type="EMBL" id="MBB5831402.1"/>
    </source>
</evidence>
<evidence type="ECO:0000256" key="1">
    <source>
        <dbReference type="SAM" id="MobiDB-lite"/>
    </source>
</evidence>
<dbReference type="AlphaFoldDB" id="A0A841ADP2"/>
<dbReference type="EMBL" id="JACHLZ010000001">
    <property type="protein sequence ID" value="MBB5831402.1"/>
    <property type="molecule type" value="Genomic_DNA"/>
</dbReference>
<protein>
    <submittedName>
        <fullName evidence="2">Uncharacterized protein</fullName>
    </submittedName>
</protein>
<accession>A0A841ADP2</accession>